<dbReference type="SUPFAM" id="SSF52540">
    <property type="entry name" value="P-loop containing nucleoside triphosphate hydrolases"/>
    <property type="match status" value="1"/>
</dbReference>
<sequence>MSELPELSGHGRGRHIALVVGLGIIQAGLMMATAFATRDVFVALRSTSGSTSSQLPLTSLLILAAAALVIAACQALARVRGEAIGQSYAVELRSVVFRAIAALGAEPAGRRLGGLSLRFVGDLTAARGWVGMGITRLVSAAVVFPMAALCLWLIDPVLALAGMLPIFVAVALAAGLGLALGRLHRDLRRRRAGVAIAAMERIPIARELALMNRLPREIASLERKGHRSAEDAVRRVRRVSLLRALPNASLGLGGAAVLWATARFGLAAADAAAALSVLAILVVPVRECIGVWDRYSAWCVARDKCRALLARTEALPRVRRRGRPVPLDLEHLRVGGCTLHLRIRAGQRVCLATDDPDLASRVLAVLARRRAPEAGRLRFDGLPTEPAIACIGDRPALLRGSLRRALTMGAAARPDDDDIGRVARECGLGPAIARLGGLDGRIEEAGHNLTPGESLRLALVQALLSRPDLVVVDSYLWPLLKDAVELFTLLDARCPATLVHNLPDSVTGGAGMLLRLSENMDHPKTPSVCGNSKLGS</sequence>
<feature type="transmembrane region" description="Helical" evidence="5">
    <location>
        <begin position="241"/>
        <end position="260"/>
    </location>
</feature>
<dbReference type="PANTHER" id="PTHR24221">
    <property type="entry name" value="ATP-BINDING CASSETTE SUB-FAMILY B"/>
    <property type="match status" value="1"/>
</dbReference>
<accession>A0AAU7KFL3</accession>
<feature type="transmembrane region" description="Helical" evidence="5">
    <location>
        <begin position="137"/>
        <end position="154"/>
    </location>
</feature>
<evidence type="ECO:0000256" key="3">
    <source>
        <dbReference type="ARBA" id="ARBA00022989"/>
    </source>
</evidence>
<keyword evidence="2 5" id="KW-0812">Transmembrane</keyword>
<reference evidence="7" key="1">
    <citation type="submission" date="2022-06" db="EMBL/GenBank/DDBJ databases">
        <title>A novel DMS-producing enzyme.</title>
        <authorList>
            <person name="Zhang Y."/>
        </authorList>
    </citation>
    <scope>NUCLEOTIDE SEQUENCE</scope>
    <source>
        <strain evidence="7">RT37</strain>
    </source>
</reference>
<name>A0AAU7KFL3_9GAMM</name>
<gene>
    <name evidence="7" type="ORF">NFG58_17885</name>
</gene>
<evidence type="ECO:0000256" key="2">
    <source>
        <dbReference type="ARBA" id="ARBA00022692"/>
    </source>
</evidence>
<dbReference type="SUPFAM" id="SSF90123">
    <property type="entry name" value="ABC transporter transmembrane region"/>
    <property type="match status" value="1"/>
</dbReference>
<feature type="transmembrane region" description="Helical" evidence="5">
    <location>
        <begin position="16"/>
        <end position="37"/>
    </location>
</feature>
<dbReference type="Gene3D" id="1.20.1560.10">
    <property type="entry name" value="ABC transporter type 1, transmembrane domain"/>
    <property type="match status" value="1"/>
</dbReference>
<dbReference type="PROSITE" id="PS50929">
    <property type="entry name" value="ABC_TM1F"/>
    <property type="match status" value="1"/>
</dbReference>
<dbReference type="InterPro" id="IPR011527">
    <property type="entry name" value="ABC1_TM_dom"/>
</dbReference>
<feature type="transmembrane region" description="Helical" evidence="5">
    <location>
        <begin position="266"/>
        <end position="285"/>
    </location>
</feature>
<dbReference type="AlphaFoldDB" id="A0AAU7KFL3"/>
<evidence type="ECO:0000256" key="5">
    <source>
        <dbReference type="SAM" id="Phobius"/>
    </source>
</evidence>
<feature type="transmembrane region" description="Helical" evidence="5">
    <location>
        <begin position="160"/>
        <end position="181"/>
    </location>
</feature>
<dbReference type="RefSeq" id="WP_348827091.1">
    <property type="nucleotide sequence ID" value="NZ_CP098827.1"/>
</dbReference>
<keyword evidence="3 5" id="KW-1133">Transmembrane helix</keyword>
<dbReference type="InterPro" id="IPR027417">
    <property type="entry name" value="P-loop_NTPase"/>
</dbReference>
<dbReference type="GO" id="GO:0140359">
    <property type="term" value="F:ABC-type transporter activity"/>
    <property type="evidence" value="ECO:0007669"/>
    <property type="project" value="InterPro"/>
</dbReference>
<evidence type="ECO:0000256" key="1">
    <source>
        <dbReference type="ARBA" id="ARBA00004651"/>
    </source>
</evidence>
<feature type="transmembrane region" description="Helical" evidence="5">
    <location>
        <begin position="57"/>
        <end position="77"/>
    </location>
</feature>
<dbReference type="Gene3D" id="3.40.50.300">
    <property type="entry name" value="P-loop containing nucleotide triphosphate hydrolases"/>
    <property type="match status" value="1"/>
</dbReference>
<evidence type="ECO:0000259" key="6">
    <source>
        <dbReference type="PROSITE" id="PS50929"/>
    </source>
</evidence>
<proteinExistence type="predicted"/>
<keyword evidence="4 5" id="KW-0472">Membrane</keyword>
<dbReference type="InterPro" id="IPR036640">
    <property type="entry name" value="ABC1_TM_sf"/>
</dbReference>
<dbReference type="InterPro" id="IPR039421">
    <property type="entry name" value="Type_1_exporter"/>
</dbReference>
<evidence type="ECO:0000256" key="4">
    <source>
        <dbReference type="ARBA" id="ARBA00023136"/>
    </source>
</evidence>
<feature type="domain" description="ABC transmembrane type-1" evidence="6">
    <location>
        <begin position="17"/>
        <end position="297"/>
    </location>
</feature>
<dbReference type="EMBL" id="CP098827">
    <property type="protein sequence ID" value="XBO70457.1"/>
    <property type="molecule type" value="Genomic_DNA"/>
</dbReference>
<dbReference type="GO" id="GO:0005524">
    <property type="term" value="F:ATP binding"/>
    <property type="evidence" value="ECO:0007669"/>
    <property type="project" value="InterPro"/>
</dbReference>
<dbReference type="PANTHER" id="PTHR24221:SF654">
    <property type="entry name" value="ATP-BINDING CASSETTE SUB-FAMILY B MEMBER 6"/>
    <property type="match status" value="1"/>
</dbReference>
<protein>
    <recommendedName>
        <fullName evidence="6">ABC transmembrane type-1 domain-containing protein</fullName>
    </recommendedName>
</protein>
<evidence type="ECO:0000313" key="7">
    <source>
        <dbReference type="EMBL" id="XBO70457.1"/>
    </source>
</evidence>
<organism evidence="7">
    <name type="scientific">Halomonas sp. RT37</name>
    <dbReference type="NCBI Taxonomy" id="2950872"/>
    <lineage>
        <taxon>Bacteria</taxon>
        <taxon>Pseudomonadati</taxon>
        <taxon>Pseudomonadota</taxon>
        <taxon>Gammaproteobacteria</taxon>
        <taxon>Oceanospirillales</taxon>
        <taxon>Halomonadaceae</taxon>
        <taxon>Halomonas</taxon>
    </lineage>
</organism>
<dbReference type="GO" id="GO:0034040">
    <property type="term" value="F:ATPase-coupled lipid transmembrane transporter activity"/>
    <property type="evidence" value="ECO:0007669"/>
    <property type="project" value="TreeGrafter"/>
</dbReference>
<comment type="subcellular location">
    <subcellularLocation>
        <location evidence="1">Cell membrane</location>
        <topology evidence="1">Multi-pass membrane protein</topology>
    </subcellularLocation>
</comment>
<dbReference type="GO" id="GO:0005886">
    <property type="term" value="C:plasma membrane"/>
    <property type="evidence" value="ECO:0007669"/>
    <property type="project" value="UniProtKB-SubCell"/>
</dbReference>